<comment type="similarity">
    <text evidence="1">Belongs to the peptidase S51 family.</text>
</comment>
<dbReference type="RefSeq" id="WP_330129048.1">
    <property type="nucleotide sequence ID" value="NZ_JAUHLI010000009.1"/>
</dbReference>
<keyword evidence="3" id="KW-0378">Hydrolase</keyword>
<accession>A0ABU7J6H5</accession>
<gene>
    <name evidence="7" type="ORF">QWY20_10935</name>
</gene>
<dbReference type="Gene3D" id="2.60.120.380">
    <property type="match status" value="1"/>
</dbReference>
<evidence type="ECO:0000313" key="7">
    <source>
        <dbReference type="EMBL" id="MEE2001967.1"/>
    </source>
</evidence>
<feature type="chain" id="PRO_5045373127" evidence="5">
    <location>
        <begin position="21"/>
        <end position="622"/>
    </location>
</feature>
<dbReference type="Pfam" id="PF03575">
    <property type="entry name" value="Peptidase_S51"/>
    <property type="match status" value="1"/>
</dbReference>
<evidence type="ECO:0000256" key="2">
    <source>
        <dbReference type="ARBA" id="ARBA00022670"/>
    </source>
</evidence>
<dbReference type="PANTHER" id="PTHR36175">
    <property type="entry name" value="CYANOPHYCINASE"/>
    <property type="match status" value="1"/>
</dbReference>
<keyword evidence="2" id="KW-0645">Protease</keyword>
<dbReference type="CDD" id="cd03145">
    <property type="entry name" value="GAT1_cyanophycinase"/>
    <property type="match status" value="1"/>
</dbReference>
<dbReference type="Proteomes" id="UP001336314">
    <property type="component" value="Unassembled WGS sequence"/>
</dbReference>
<name>A0ABU7J6H5_9GAMM</name>
<keyword evidence="5" id="KW-0732">Signal</keyword>
<evidence type="ECO:0000256" key="1">
    <source>
        <dbReference type="ARBA" id="ARBA00006534"/>
    </source>
</evidence>
<proteinExistence type="inferred from homology"/>
<dbReference type="Gene3D" id="3.40.50.880">
    <property type="match status" value="1"/>
</dbReference>
<dbReference type="InterPro" id="IPR005320">
    <property type="entry name" value="Peptidase_S51"/>
</dbReference>
<keyword evidence="4" id="KW-0720">Serine protease</keyword>
<protein>
    <submittedName>
        <fullName evidence="7">Type 1 glutamine amidotransferase-like domain-containing protein</fullName>
    </submittedName>
</protein>
<keyword evidence="8" id="KW-1185">Reference proteome</keyword>
<dbReference type="PANTHER" id="PTHR36175:SF1">
    <property type="entry name" value="CYANOPHYCINASE"/>
    <property type="match status" value="1"/>
</dbReference>
<sequence length="622" mass="67443">MKAIIAITAMLCCVAGSVSAACITAETEPNNSASAANGPVCDAVPVSGSVSRTDSSDWFFIDIPQLSDVTITLSHQSGADADWYFYEAGRTSVNQDIARRATSMNPEVGTVSNVEAGRYYIEVNRWSGSPSYQLTVTLAEPEVFEEVDCGYGFRPAKPSNITSYLTGTPSDVCIDLDADSPALLLMGGGSDVDAAFSQRIRPHLQGGNIVVLRTSGADGYNDYFMELTEAASVESIIVNSRDKANSDYVDWAIRTAEFVWMAGGDQSTYVDYWQGTKVQEAIQYVYSKGGVIGGTSAGSMVLSEFVYDPGSRPNAISRELVADFCDNSIHISTDFLQFPQLEGTLNDTHFANRDRMGRSAVLLAHLGTSGRTVSIDERASLFVGADGTGIVDGTGAVYVLRADEQTVFVQAECGQPVIIQDLLRHRLVAGDQYNLFSDSSDVRPIRLSIDGSQPYSQAYHPTNPYPYYTSFFLTADSDEGASVTPAERYVIAGEPAEFQINLEDGWQITDVSGCYGELLQQNYRVESVISDCAIHVHTGPAYDTDSQLEVIRVNQGRSGATLVQLRWDSATQPLLLQRDGETVAVLTRPGRYNDQFKTSAAGASYQLCDQNGLCTAPLWVQF</sequence>
<evidence type="ECO:0000313" key="8">
    <source>
        <dbReference type="Proteomes" id="UP001336314"/>
    </source>
</evidence>
<feature type="signal peptide" evidence="5">
    <location>
        <begin position="1"/>
        <end position="20"/>
    </location>
</feature>
<dbReference type="SUPFAM" id="SSF52317">
    <property type="entry name" value="Class I glutamine amidotransferase-like"/>
    <property type="match status" value="1"/>
</dbReference>
<dbReference type="PROSITE" id="PS51257">
    <property type="entry name" value="PROKAR_LIPOPROTEIN"/>
    <property type="match status" value="1"/>
</dbReference>
<evidence type="ECO:0000256" key="5">
    <source>
        <dbReference type="SAM" id="SignalP"/>
    </source>
</evidence>
<dbReference type="SUPFAM" id="SSF89260">
    <property type="entry name" value="Collagen-binding domain"/>
    <property type="match status" value="1"/>
</dbReference>
<dbReference type="InterPro" id="IPR007280">
    <property type="entry name" value="Peptidase_C_arc/bac"/>
</dbReference>
<dbReference type="InterPro" id="IPR029062">
    <property type="entry name" value="Class_I_gatase-like"/>
</dbReference>
<reference evidence="7 8" key="1">
    <citation type="submission" date="2023-07" db="EMBL/GenBank/DDBJ databases">
        <title>Alkalimonas sp., MEB108 novel, alkaliphilic bacterium isolated from Lonar Lake, India.</title>
        <authorList>
            <person name="Joshi A."/>
            <person name="Thite S."/>
        </authorList>
    </citation>
    <scope>NUCLEOTIDE SEQUENCE [LARGE SCALE GENOMIC DNA]</scope>
    <source>
        <strain evidence="7 8">MEB108</strain>
    </source>
</reference>
<dbReference type="EMBL" id="JAUHLI010000009">
    <property type="protein sequence ID" value="MEE2001967.1"/>
    <property type="molecule type" value="Genomic_DNA"/>
</dbReference>
<dbReference type="Pfam" id="PF04151">
    <property type="entry name" value="PPC"/>
    <property type="match status" value="1"/>
</dbReference>
<comment type="caution">
    <text evidence="7">The sequence shown here is derived from an EMBL/GenBank/DDBJ whole genome shotgun (WGS) entry which is preliminary data.</text>
</comment>
<organism evidence="7 8">
    <name type="scientific">Alkalimonas cellulosilytica</name>
    <dbReference type="NCBI Taxonomy" id="3058395"/>
    <lineage>
        <taxon>Bacteria</taxon>
        <taxon>Pseudomonadati</taxon>
        <taxon>Pseudomonadota</taxon>
        <taxon>Gammaproteobacteria</taxon>
        <taxon>Alkalimonas</taxon>
    </lineage>
</organism>
<evidence type="ECO:0000256" key="3">
    <source>
        <dbReference type="ARBA" id="ARBA00022801"/>
    </source>
</evidence>
<evidence type="ECO:0000256" key="4">
    <source>
        <dbReference type="ARBA" id="ARBA00022825"/>
    </source>
</evidence>
<evidence type="ECO:0000259" key="6">
    <source>
        <dbReference type="Pfam" id="PF04151"/>
    </source>
</evidence>
<feature type="domain" description="Peptidase C-terminal archaeal/bacterial" evidence="6">
    <location>
        <begin position="56"/>
        <end position="124"/>
    </location>
</feature>